<dbReference type="GO" id="GO:0016020">
    <property type="term" value="C:membrane"/>
    <property type="evidence" value="ECO:0007669"/>
    <property type="project" value="UniProtKB-SubCell"/>
</dbReference>
<feature type="transmembrane region" description="Helical" evidence="5">
    <location>
        <begin position="169"/>
        <end position="193"/>
    </location>
</feature>
<evidence type="ECO:0000256" key="1">
    <source>
        <dbReference type="ARBA" id="ARBA00004141"/>
    </source>
</evidence>
<keyword evidence="3 5" id="KW-1133">Transmembrane helix</keyword>
<proteinExistence type="predicted"/>
<evidence type="ECO:0000256" key="3">
    <source>
        <dbReference type="ARBA" id="ARBA00022989"/>
    </source>
</evidence>
<comment type="caution">
    <text evidence="6">The sequence shown here is derived from an EMBL/GenBank/DDBJ whole genome shotgun (WGS) entry which is preliminary data.</text>
</comment>
<accession>A0A7I8W0N2</accession>
<dbReference type="Gene3D" id="1.20.140.150">
    <property type="match status" value="1"/>
</dbReference>
<dbReference type="OrthoDB" id="6419888at2759"/>
<dbReference type="EMBL" id="CAJFCJ010000014">
    <property type="protein sequence ID" value="CAD5121707.1"/>
    <property type="molecule type" value="Genomic_DNA"/>
</dbReference>
<evidence type="ECO:0000313" key="7">
    <source>
        <dbReference type="Proteomes" id="UP000549394"/>
    </source>
</evidence>
<evidence type="ECO:0000313" key="6">
    <source>
        <dbReference type="EMBL" id="CAD5121707.1"/>
    </source>
</evidence>
<keyword evidence="7" id="KW-1185">Reference proteome</keyword>
<evidence type="ECO:0000256" key="5">
    <source>
        <dbReference type="SAM" id="Phobius"/>
    </source>
</evidence>
<gene>
    <name evidence="6" type="ORF">DGYR_LOCUS9621</name>
</gene>
<sequence length="290" mass="33174">MNSSPSPELVRPLSKRKRVMTLVPGPPIGLVICLSICLGLISTTFMVVGVSTDFWELSEFSINCIRKIKDINLNASILDKENGFYYLQKRDLTSTKLNVTFKEYTAFEHFGGIWRVCNKISDEFRTKYRKQIYVTDPIVEKCFEYITDYPKTRDKLDEKGKWLLRMQNSASSCTIVSLMCLLTALITGTFGILSRQVSACMVTGVMYIVASVFDCFGLIIMHTKMSYMRSNEKCFSLSPIGFNDLCNCRSISVSWSLPFGWLAFAMLIFAFVCWLYLSRQFRLEKAKAMI</sequence>
<evidence type="ECO:0000256" key="2">
    <source>
        <dbReference type="ARBA" id="ARBA00022692"/>
    </source>
</evidence>
<evidence type="ECO:0000256" key="4">
    <source>
        <dbReference type="ARBA" id="ARBA00023136"/>
    </source>
</evidence>
<dbReference type="Proteomes" id="UP000549394">
    <property type="component" value="Unassembled WGS sequence"/>
</dbReference>
<name>A0A7I8W0N2_9ANNE</name>
<comment type="subcellular location">
    <subcellularLocation>
        <location evidence="1">Membrane</location>
        <topology evidence="1">Multi-pass membrane protein</topology>
    </subcellularLocation>
</comment>
<feature type="transmembrane region" description="Helical" evidence="5">
    <location>
        <begin position="200"/>
        <end position="221"/>
    </location>
</feature>
<feature type="transmembrane region" description="Helical" evidence="5">
    <location>
        <begin position="21"/>
        <end position="48"/>
    </location>
</feature>
<reference evidence="6 7" key="1">
    <citation type="submission" date="2020-08" db="EMBL/GenBank/DDBJ databases">
        <authorList>
            <person name="Hejnol A."/>
        </authorList>
    </citation>
    <scope>NUCLEOTIDE SEQUENCE [LARGE SCALE GENOMIC DNA]</scope>
</reference>
<keyword evidence="4 5" id="KW-0472">Membrane</keyword>
<keyword evidence="2 5" id="KW-0812">Transmembrane</keyword>
<dbReference type="Pfam" id="PF13903">
    <property type="entry name" value="Claudin_2"/>
    <property type="match status" value="1"/>
</dbReference>
<organism evidence="6 7">
    <name type="scientific">Dimorphilus gyrociliatus</name>
    <dbReference type="NCBI Taxonomy" id="2664684"/>
    <lineage>
        <taxon>Eukaryota</taxon>
        <taxon>Metazoa</taxon>
        <taxon>Spiralia</taxon>
        <taxon>Lophotrochozoa</taxon>
        <taxon>Annelida</taxon>
        <taxon>Polychaeta</taxon>
        <taxon>Polychaeta incertae sedis</taxon>
        <taxon>Dinophilidae</taxon>
        <taxon>Dimorphilus</taxon>
    </lineage>
</organism>
<protein>
    <submittedName>
        <fullName evidence="6">DgyrCDS10191</fullName>
    </submittedName>
</protein>
<dbReference type="InterPro" id="IPR004031">
    <property type="entry name" value="PMP22/EMP/MP20/Claudin"/>
</dbReference>
<feature type="transmembrane region" description="Helical" evidence="5">
    <location>
        <begin position="259"/>
        <end position="277"/>
    </location>
</feature>
<dbReference type="AlphaFoldDB" id="A0A7I8W0N2"/>